<feature type="signal peptide" evidence="13">
    <location>
        <begin position="1"/>
        <end position="21"/>
    </location>
</feature>
<evidence type="ECO:0000256" key="5">
    <source>
        <dbReference type="ARBA" id="ARBA00022692"/>
    </source>
</evidence>
<comment type="similarity">
    <text evidence="2">Belongs to the TonB-dependent receptor family. Hemoglobin/haptoglobin binding protein subfamily.</text>
</comment>
<dbReference type="EMBL" id="QGKL01000035">
    <property type="protein sequence ID" value="PWQ95160.1"/>
    <property type="molecule type" value="Genomic_DNA"/>
</dbReference>
<evidence type="ECO:0000256" key="12">
    <source>
        <dbReference type="RuleBase" id="RU003357"/>
    </source>
</evidence>
<dbReference type="Gene3D" id="2.40.170.20">
    <property type="entry name" value="TonB-dependent receptor, beta-barrel domain"/>
    <property type="match status" value="1"/>
</dbReference>
<evidence type="ECO:0000256" key="8">
    <source>
        <dbReference type="ARBA" id="ARBA00023136"/>
    </source>
</evidence>
<feature type="chain" id="PRO_5016438307" evidence="13">
    <location>
        <begin position="22"/>
        <end position="664"/>
    </location>
</feature>
<sequence>MNPRIHLLALMVITLPLTSHANEPVSLLDTIVITGTKTPKRLQDVPVKTEVVTQADIEKKHARDLGESIKNIPGLSLKKIHGKSGYELWIQGMSGDRVLILIDGRPVSASTGSTVDVTQIGTLNIDRIEVVKGAVSALHSSAAMGGVVNIITNKPGKARKYKVTLDAGTYDEFNAGDSPINDVHGSFELGGLLAGGVIGKVSASIRDTQGIDLQPDEWDFDGDSGNKVNVDGTFRKDFSKDNWIQYTPSFYREDLSRNFSTFAPGYGDILNEKTELATRINNTISFQKTMTNKRRLSGHIAHEIFKDDTSQDTVSTDRVDQERNGELEYTTLDLQYDFPVGKNHLLTAGFSAYQAGLEQHQTKRSATETEYIVEVPHTTRTNYDLYLQDDFFIGDNLEILPGIRLQQDSDFGFHSAPKVNAMYDTQLNDNWDMKFRVGIGAGYRTPNLKERHYVFDHSALGYMVLGDPSVTPETSLTYQAGVDFYRNDGLGYDINLFHNNVEDLIATTLSGYEEGVAMYRYANVDEARLQGVEMALTVPVTNNLKIKGSYNYLDAKNTNTNKQLTRRPEHEVKAELDWHLPRLDTDVSLFASWQSEEYVDDANERESPAWGSIDLKLNKNFSKGKTWFVGIDNILNEHKDINNAGSDFRPEKGRFIYTGIRFKN</sequence>
<keyword evidence="6 13" id="KW-0732">Signal</keyword>
<dbReference type="SUPFAM" id="SSF56935">
    <property type="entry name" value="Porins"/>
    <property type="match status" value="1"/>
</dbReference>
<dbReference type="CDD" id="cd01347">
    <property type="entry name" value="ligand_gated_channel"/>
    <property type="match status" value="1"/>
</dbReference>
<evidence type="ECO:0000256" key="7">
    <source>
        <dbReference type="ARBA" id="ARBA00023077"/>
    </source>
</evidence>
<organism evidence="16 17">
    <name type="scientific">Leucothrix arctica</name>
    <dbReference type="NCBI Taxonomy" id="1481894"/>
    <lineage>
        <taxon>Bacteria</taxon>
        <taxon>Pseudomonadati</taxon>
        <taxon>Pseudomonadota</taxon>
        <taxon>Gammaproteobacteria</taxon>
        <taxon>Thiotrichales</taxon>
        <taxon>Thiotrichaceae</taxon>
        <taxon>Leucothrix</taxon>
    </lineage>
</organism>
<evidence type="ECO:0000256" key="11">
    <source>
        <dbReference type="PROSITE-ProRule" id="PRU01360"/>
    </source>
</evidence>
<reference evidence="16 17" key="1">
    <citation type="submission" date="2018-05" db="EMBL/GenBank/DDBJ databases">
        <title>Leucothrix arctica sp. nov., isolated from Arctic seawater.</title>
        <authorList>
            <person name="Choi A."/>
            <person name="Baek K."/>
        </authorList>
    </citation>
    <scope>NUCLEOTIDE SEQUENCE [LARGE SCALE GENOMIC DNA]</scope>
    <source>
        <strain evidence="16 17">IMCC9719</strain>
    </source>
</reference>
<keyword evidence="5 11" id="KW-0812">Transmembrane</keyword>
<keyword evidence="7 12" id="KW-0798">TonB box</keyword>
<dbReference type="RefSeq" id="WP_109823772.1">
    <property type="nucleotide sequence ID" value="NZ_QGKL01000035.1"/>
</dbReference>
<dbReference type="InterPro" id="IPR036942">
    <property type="entry name" value="Beta-barrel_TonB_sf"/>
</dbReference>
<dbReference type="GO" id="GO:0044718">
    <property type="term" value="P:siderophore transmembrane transport"/>
    <property type="evidence" value="ECO:0007669"/>
    <property type="project" value="TreeGrafter"/>
</dbReference>
<evidence type="ECO:0000313" key="16">
    <source>
        <dbReference type="EMBL" id="PWQ95160.1"/>
    </source>
</evidence>
<keyword evidence="8 11" id="KW-0472">Membrane</keyword>
<dbReference type="Pfam" id="PF07715">
    <property type="entry name" value="Plug"/>
    <property type="match status" value="1"/>
</dbReference>
<evidence type="ECO:0000256" key="1">
    <source>
        <dbReference type="ARBA" id="ARBA00004571"/>
    </source>
</evidence>
<evidence type="ECO:0000256" key="13">
    <source>
        <dbReference type="SAM" id="SignalP"/>
    </source>
</evidence>
<evidence type="ECO:0000256" key="3">
    <source>
        <dbReference type="ARBA" id="ARBA00022448"/>
    </source>
</evidence>
<comment type="caution">
    <text evidence="16">The sequence shown here is derived from an EMBL/GenBank/DDBJ whole genome shotgun (WGS) entry which is preliminary data.</text>
</comment>
<evidence type="ECO:0000259" key="14">
    <source>
        <dbReference type="Pfam" id="PF00593"/>
    </source>
</evidence>
<evidence type="ECO:0000256" key="9">
    <source>
        <dbReference type="ARBA" id="ARBA00023170"/>
    </source>
</evidence>
<dbReference type="GO" id="GO:0009279">
    <property type="term" value="C:cell outer membrane"/>
    <property type="evidence" value="ECO:0007669"/>
    <property type="project" value="UniProtKB-SubCell"/>
</dbReference>
<evidence type="ECO:0000256" key="6">
    <source>
        <dbReference type="ARBA" id="ARBA00022729"/>
    </source>
</evidence>
<dbReference type="GO" id="GO:0015344">
    <property type="term" value="F:siderophore uptake transmembrane transporter activity"/>
    <property type="evidence" value="ECO:0007669"/>
    <property type="project" value="TreeGrafter"/>
</dbReference>
<evidence type="ECO:0000256" key="4">
    <source>
        <dbReference type="ARBA" id="ARBA00022452"/>
    </source>
</evidence>
<accession>A0A317CFP8</accession>
<proteinExistence type="inferred from homology"/>
<dbReference type="Proteomes" id="UP000245506">
    <property type="component" value="Unassembled WGS sequence"/>
</dbReference>
<keyword evidence="10 11" id="KW-0998">Cell outer membrane</keyword>
<dbReference type="InterPro" id="IPR037066">
    <property type="entry name" value="Plug_dom_sf"/>
</dbReference>
<dbReference type="Gene3D" id="2.170.130.10">
    <property type="entry name" value="TonB-dependent receptor, plug domain"/>
    <property type="match status" value="1"/>
</dbReference>
<dbReference type="Pfam" id="PF00593">
    <property type="entry name" value="TonB_dep_Rec_b-barrel"/>
    <property type="match status" value="1"/>
</dbReference>
<comment type="subcellular location">
    <subcellularLocation>
        <location evidence="1 11">Cell outer membrane</location>
        <topology evidence="1 11">Multi-pass membrane protein</topology>
    </subcellularLocation>
</comment>
<feature type="domain" description="TonB-dependent receptor-like beta-barrel" evidence="14">
    <location>
        <begin position="219"/>
        <end position="634"/>
    </location>
</feature>
<dbReference type="PANTHER" id="PTHR30069">
    <property type="entry name" value="TONB-DEPENDENT OUTER MEMBRANE RECEPTOR"/>
    <property type="match status" value="1"/>
</dbReference>
<evidence type="ECO:0000256" key="10">
    <source>
        <dbReference type="ARBA" id="ARBA00023237"/>
    </source>
</evidence>
<keyword evidence="9 16" id="KW-0675">Receptor</keyword>
<dbReference type="OrthoDB" id="9764669at2"/>
<dbReference type="InterPro" id="IPR039426">
    <property type="entry name" value="TonB-dep_rcpt-like"/>
</dbReference>
<keyword evidence="17" id="KW-1185">Reference proteome</keyword>
<evidence type="ECO:0000259" key="15">
    <source>
        <dbReference type="Pfam" id="PF07715"/>
    </source>
</evidence>
<dbReference type="InterPro" id="IPR000531">
    <property type="entry name" value="Beta-barrel_TonB"/>
</dbReference>
<feature type="domain" description="TonB-dependent receptor plug" evidence="15">
    <location>
        <begin position="42"/>
        <end position="147"/>
    </location>
</feature>
<evidence type="ECO:0000256" key="2">
    <source>
        <dbReference type="ARBA" id="ARBA00008143"/>
    </source>
</evidence>
<evidence type="ECO:0000313" key="17">
    <source>
        <dbReference type="Proteomes" id="UP000245506"/>
    </source>
</evidence>
<dbReference type="PROSITE" id="PS52016">
    <property type="entry name" value="TONB_DEPENDENT_REC_3"/>
    <property type="match status" value="1"/>
</dbReference>
<name>A0A317CFP8_9GAMM</name>
<keyword evidence="4 11" id="KW-1134">Transmembrane beta strand</keyword>
<dbReference type="AlphaFoldDB" id="A0A317CFP8"/>
<gene>
    <name evidence="16" type="ORF">DKT75_12485</name>
</gene>
<keyword evidence="3 11" id="KW-0813">Transport</keyword>
<dbReference type="PANTHER" id="PTHR30069:SF29">
    <property type="entry name" value="HEMOGLOBIN AND HEMOGLOBIN-HAPTOGLOBIN-BINDING PROTEIN 1-RELATED"/>
    <property type="match status" value="1"/>
</dbReference>
<protein>
    <submittedName>
        <fullName evidence="16">TonB-dependent receptor</fullName>
    </submittedName>
</protein>
<dbReference type="InterPro" id="IPR012910">
    <property type="entry name" value="Plug_dom"/>
</dbReference>